<comment type="caution">
    <text evidence="7">The sequence shown here is derived from an EMBL/GenBank/DDBJ whole genome shotgun (WGS) entry which is preliminary data.</text>
</comment>
<dbReference type="NCBIfam" id="TIGR00374">
    <property type="entry name" value="flippase-like domain"/>
    <property type="match status" value="1"/>
</dbReference>
<dbReference type="GO" id="GO:0005886">
    <property type="term" value="C:plasma membrane"/>
    <property type="evidence" value="ECO:0007669"/>
    <property type="project" value="UniProtKB-SubCell"/>
</dbReference>
<dbReference type="Pfam" id="PF03706">
    <property type="entry name" value="LPG_synthase_TM"/>
    <property type="match status" value="1"/>
</dbReference>
<accession>A0A9D1UHW0</accession>
<evidence type="ECO:0000256" key="2">
    <source>
        <dbReference type="ARBA" id="ARBA00022475"/>
    </source>
</evidence>
<dbReference type="PANTHER" id="PTHR37693:SF1">
    <property type="entry name" value="INTEGRAL MEMBRANE PROTEIN"/>
    <property type="match status" value="1"/>
</dbReference>
<dbReference type="Proteomes" id="UP000824267">
    <property type="component" value="Unassembled WGS sequence"/>
</dbReference>
<keyword evidence="4 6" id="KW-1133">Transmembrane helix</keyword>
<name>A0A9D1UHW0_9BACT</name>
<evidence type="ECO:0000256" key="1">
    <source>
        <dbReference type="ARBA" id="ARBA00004651"/>
    </source>
</evidence>
<reference evidence="7" key="2">
    <citation type="submission" date="2021-04" db="EMBL/GenBank/DDBJ databases">
        <authorList>
            <person name="Gilroy R."/>
        </authorList>
    </citation>
    <scope>NUCLEOTIDE SEQUENCE</scope>
    <source>
        <strain evidence="7">Gambia16-930</strain>
    </source>
</reference>
<gene>
    <name evidence="7" type="ORF">IAC47_06925</name>
</gene>
<protein>
    <submittedName>
        <fullName evidence="7">Flippase-like domain-containing protein</fullName>
    </submittedName>
</protein>
<feature type="transmembrane region" description="Helical" evidence="6">
    <location>
        <begin position="92"/>
        <end position="117"/>
    </location>
</feature>
<proteinExistence type="predicted"/>
<comment type="subcellular location">
    <subcellularLocation>
        <location evidence="1">Cell membrane</location>
        <topology evidence="1">Multi-pass membrane protein</topology>
    </subcellularLocation>
</comment>
<keyword evidence="2" id="KW-1003">Cell membrane</keyword>
<organism evidence="7 8">
    <name type="scientific">Candidatus Onthomorpha intestinigallinarum</name>
    <dbReference type="NCBI Taxonomy" id="2840880"/>
    <lineage>
        <taxon>Bacteria</taxon>
        <taxon>Pseudomonadati</taxon>
        <taxon>Bacteroidota</taxon>
        <taxon>Bacteroidia</taxon>
        <taxon>Bacteroidales</taxon>
        <taxon>Candidatus Onthomorpha</taxon>
    </lineage>
</organism>
<evidence type="ECO:0000256" key="3">
    <source>
        <dbReference type="ARBA" id="ARBA00022692"/>
    </source>
</evidence>
<feature type="transmembrane region" description="Helical" evidence="6">
    <location>
        <begin position="15"/>
        <end position="31"/>
    </location>
</feature>
<keyword evidence="3 6" id="KW-0812">Transmembrane</keyword>
<feature type="transmembrane region" description="Helical" evidence="6">
    <location>
        <begin position="177"/>
        <end position="198"/>
    </location>
</feature>
<evidence type="ECO:0000256" key="5">
    <source>
        <dbReference type="ARBA" id="ARBA00023136"/>
    </source>
</evidence>
<evidence type="ECO:0000313" key="8">
    <source>
        <dbReference type="Proteomes" id="UP000824267"/>
    </source>
</evidence>
<evidence type="ECO:0000256" key="4">
    <source>
        <dbReference type="ARBA" id="ARBA00022989"/>
    </source>
</evidence>
<keyword evidence="5 6" id="KW-0472">Membrane</keyword>
<evidence type="ECO:0000256" key="6">
    <source>
        <dbReference type="SAM" id="Phobius"/>
    </source>
</evidence>
<feature type="transmembrane region" description="Helical" evidence="6">
    <location>
        <begin position="52"/>
        <end position="72"/>
    </location>
</feature>
<reference evidence="7" key="1">
    <citation type="journal article" date="2021" name="PeerJ">
        <title>Extensive microbial diversity within the chicken gut microbiome revealed by metagenomics and culture.</title>
        <authorList>
            <person name="Gilroy R."/>
            <person name="Ravi A."/>
            <person name="Getino M."/>
            <person name="Pursley I."/>
            <person name="Horton D.L."/>
            <person name="Alikhan N.F."/>
            <person name="Baker D."/>
            <person name="Gharbi K."/>
            <person name="Hall N."/>
            <person name="Watson M."/>
            <person name="Adriaenssens E.M."/>
            <person name="Foster-Nyarko E."/>
            <person name="Jarju S."/>
            <person name="Secka A."/>
            <person name="Antonio M."/>
            <person name="Oren A."/>
            <person name="Chaudhuri R.R."/>
            <person name="La Ragione R."/>
            <person name="Hildebrand F."/>
            <person name="Pallen M.J."/>
        </authorList>
    </citation>
    <scope>NUCLEOTIDE SEQUENCE</scope>
    <source>
        <strain evidence="7">Gambia16-930</strain>
    </source>
</reference>
<feature type="transmembrane region" description="Helical" evidence="6">
    <location>
        <begin position="246"/>
        <end position="268"/>
    </location>
</feature>
<dbReference type="AlphaFoldDB" id="A0A9D1UHW0"/>
<sequence length="355" mass="40604">MKENNPLKLFSVKRILLPLVIGIGVAVWLVYKDMRQDSDVLLQIVRSWTWQASMYLLLAVCCGIMRDLMYMYRIRLLSDKQLSWKQSFQVIMLWEFGSAITPSVVGGSALAFFIVSLEGIPVGRSTAIVMITALLDELFYIVIAPLTILAVGVSSAFHTDFRFNVFGSQFGEVQVFFLGYGFMCLLTVIILVAIFFFPKGFRRLLYNMASRKPFRRWKNKMEKMGDDIVTSSVEFKGKGPLFWIKAYLCTVLSWTSRFVVLNFILLAFSPVSDHLLVYARQLIMWIVLCISPTPGSSGIAEFAFPLFIGEFMKEGTHAAIALVWRGFTYYPYIILGLLVLPYWTKRVIDRKKKKV</sequence>
<feature type="transmembrane region" description="Helical" evidence="6">
    <location>
        <begin position="327"/>
        <end position="344"/>
    </location>
</feature>
<evidence type="ECO:0000313" key="7">
    <source>
        <dbReference type="EMBL" id="HIW87988.1"/>
    </source>
</evidence>
<dbReference type="InterPro" id="IPR022791">
    <property type="entry name" value="L-PG_synthase/AglD"/>
</dbReference>
<dbReference type="EMBL" id="DXGG01000219">
    <property type="protein sequence ID" value="HIW87988.1"/>
    <property type="molecule type" value="Genomic_DNA"/>
</dbReference>
<feature type="transmembrane region" description="Helical" evidence="6">
    <location>
        <begin position="138"/>
        <end position="157"/>
    </location>
</feature>
<dbReference type="PANTHER" id="PTHR37693">
    <property type="entry name" value="PHOSPHATIDYLGLYCEROL LYSYLTRANSFERASE"/>
    <property type="match status" value="1"/>
</dbReference>